<dbReference type="GO" id="GO:0000139">
    <property type="term" value="C:Golgi membrane"/>
    <property type="evidence" value="ECO:0007669"/>
    <property type="project" value="UniProtKB-SubCell"/>
</dbReference>
<dbReference type="InterPro" id="IPR005027">
    <property type="entry name" value="Glyco_trans_43"/>
</dbReference>
<feature type="transmembrane region" description="Helical" evidence="16">
    <location>
        <begin position="12"/>
        <end position="32"/>
    </location>
</feature>
<dbReference type="Pfam" id="PF03360">
    <property type="entry name" value="Glyco_transf_43"/>
    <property type="match status" value="1"/>
</dbReference>
<protein>
    <recommendedName>
        <fullName evidence="3 16">Galactosylgalactosylxylosylprotein 3-beta-glucuronosyltransferase</fullName>
        <ecNumber evidence="3 16">2.4.1.135</ecNumber>
    </recommendedName>
</protein>
<evidence type="ECO:0000256" key="12">
    <source>
        <dbReference type="ARBA" id="ARBA00047979"/>
    </source>
</evidence>
<dbReference type="PANTHER" id="PTHR10896:SF65">
    <property type="entry name" value="GALACTOSYLGALACTOSYLXYLOSYLPROTEIN 3-BETA-GLUCURONOSYLTRANSFERASE 3"/>
    <property type="match status" value="1"/>
</dbReference>
<dbReference type="PANTHER" id="PTHR10896">
    <property type="entry name" value="GALACTOSYLGALACTOSYLXYLOSYLPROTEIN 3-BETA-GLUCURONOSYLTRANSFERASE BETA-1,3-GLUCURONYLTRANSFERASE"/>
    <property type="match status" value="1"/>
</dbReference>
<keyword evidence="11 14" id="KW-0464">Manganese</keyword>
<evidence type="ECO:0000256" key="15">
    <source>
        <dbReference type="PIRSR" id="PIRSR605027-4"/>
    </source>
</evidence>
<evidence type="ECO:0000256" key="4">
    <source>
        <dbReference type="ARBA" id="ARBA00022679"/>
    </source>
</evidence>
<dbReference type="GO" id="GO:0050650">
    <property type="term" value="P:chondroitin sulfate proteoglycan biosynthetic process"/>
    <property type="evidence" value="ECO:0007669"/>
    <property type="project" value="TreeGrafter"/>
</dbReference>
<comment type="pathway">
    <text evidence="16">Protein modification; protein glycosylation.</text>
</comment>
<evidence type="ECO:0000256" key="5">
    <source>
        <dbReference type="ARBA" id="ARBA00022692"/>
    </source>
</evidence>
<sequence>MRFVTKKSNLSCILWFSVSLNILFSVILWRFLNSTTPFLTATKRCLESASQYGSSLEPIPIIYVLTATYHRLVQIPELTRMCHTLLHISKIHWVVIEDADIASVRLRRFLEQCGVSFTLLAIKTPPEQVLPPGQPSWRYARGVAQRNRGLQWLRETLKPGHDEGVVYFADDDNTYSLRLFNEIRTTKRASTWPVAFVGRLLWEGCVTKPDHPDVIDHMQTIFKPWREFPIDMAGFAINLRLILSHPDAIFIANPNYYGMLESTFLKKLGLRNFSDLEPKADGCRRILVWHTQTRQPDILALDESKTGPQPTLLPGDL</sequence>
<keyword evidence="4 16" id="KW-0808">Transferase</keyword>
<keyword evidence="5 16" id="KW-0812">Transmembrane</keyword>
<evidence type="ECO:0000313" key="18">
    <source>
        <dbReference type="Proteomes" id="UP000267029"/>
    </source>
</evidence>
<name>A0A158QS10_MESCO</name>
<dbReference type="Gene3D" id="3.90.550.10">
    <property type="entry name" value="Spore Coat Polysaccharide Biosynthesis Protein SpsA, Chain A"/>
    <property type="match status" value="1"/>
</dbReference>
<keyword evidence="8 16" id="KW-1133">Transmembrane helix</keyword>
<evidence type="ECO:0000313" key="17">
    <source>
        <dbReference type="EMBL" id="VDD74111.1"/>
    </source>
</evidence>
<evidence type="ECO:0000256" key="14">
    <source>
        <dbReference type="PIRSR" id="PIRSR605027-3"/>
    </source>
</evidence>
<feature type="binding site" evidence="14">
    <location>
        <position position="172"/>
    </location>
    <ligand>
        <name>Mn(2+)</name>
        <dbReference type="ChEBI" id="CHEBI:29035"/>
    </ligand>
</feature>
<evidence type="ECO:0000256" key="7">
    <source>
        <dbReference type="ARBA" id="ARBA00022968"/>
    </source>
</evidence>
<comment type="cofactor">
    <cofactor evidence="14 16">
        <name>Mn(2+)</name>
        <dbReference type="ChEBI" id="CHEBI:29035"/>
    </cofactor>
</comment>
<evidence type="ECO:0000256" key="2">
    <source>
        <dbReference type="ARBA" id="ARBA00007706"/>
    </source>
</evidence>
<comment type="similarity">
    <text evidence="2 16">Belongs to the glycosyltransferase 43 family.</text>
</comment>
<evidence type="ECO:0000256" key="11">
    <source>
        <dbReference type="ARBA" id="ARBA00023211"/>
    </source>
</evidence>
<dbReference type="UniPathway" id="UPA00378"/>
<dbReference type="InterPro" id="IPR029044">
    <property type="entry name" value="Nucleotide-diphossugar_trans"/>
</dbReference>
<dbReference type="CDD" id="cd00218">
    <property type="entry name" value="GlcAT-I"/>
    <property type="match status" value="1"/>
</dbReference>
<dbReference type="AlphaFoldDB" id="A0A158QS10"/>
<dbReference type="OrthoDB" id="675023at2759"/>
<keyword evidence="18" id="KW-1185">Reference proteome</keyword>
<accession>A0A158QS10</accession>
<dbReference type="Proteomes" id="UP000267029">
    <property type="component" value="Unassembled WGS sequence"/>
</dbReference>
<evidence type="ECO:0000256" key="1">
    <source>
        <dbReference type="ARBA" id="ARBA00004606"/>
    </source>
</evidence>
<keyword evidence="10" id="KW-0325">Glycoprotein</keyword>
<dbReference type="FunFam" id="3.90.550.10:FF:000044">
    <property type="entry name" value="Galactosylgalactosylxylosylprotein 3-beta-glucuronosyltransferase"/>
    <property type="match status" value="1"/>
</dbReference>
<dbReference type="EMBL" id="UXSR01000009">
    <property type="protein sequence ID" value="VDD74111.1"/>
    <property type="molecule type" value="Genomic_DNA"/>
</dbReference>
<evidence type="ECO:0000313" key="19">
    <source>
        <dbReference type="WBParaSite" id="MCU_001674-RB"/>
    </source>
</evidence>
<dbReference type="WBParaSite" id="MCU_001674-RB">
    <property type="protein sequence ID" value="MCU_001674-RB"/>
    <property type="gene ID" value="MCU_001674"/>
</dbReference>
<organism evidence="17 18">
    <name type="scientific">Mesocestoides corti</name>
    <name type="common">Flatworm</name>
    <dbReference type="NCBI Taxonomy" id="53468"/>
    <lineage>
        <taxon>Eukaryota</taxon>
        <taxon>Metazoa</taxon>
        <taxon>Spiralia</taxon>
        <taxon>Lophotrochozoa</taxon>
        <taxon>Platyhelminthes</taxon>
        <taxon>Cestoda</taxon>
        <taxon>Eucestoda</taxon>
        <taxon>Cyclophyllidea</taxon>
        <taxon>Mesocestoididae</taxon>
        <taxon>Mesocestoides</taxon>
    </lineage>
</organism>
<dbReference type="GO" id="GO:0046872">
    <property type="term" value="F:metal ion binding"/>
    <property type="evidence" value="ECO:0007669"/>
    <property type="project" value="UniProtKB-KW"/>
</dbReference>
<dbReference type="GO" id="GO:0015018">
    <property type="term" value="F:galactosylgalactosylxylosylprotein 3-beta-glucuronosyltransferase activity"/>
    <property type="evidence" value="ECO:0007669"/>
    <property type="project" value="UniProtKB-UniRule"/>
</dbReference>
<gene>
    <name evidence="17" type="ORF">MCOS_LOCUS114</name>
</gene>
<keyword evidence="16" id="KW-0333">Golgi apparatus</keyword>
<keyword evidence="7 16" id="KW-0735">Signal-anchor</keyword>
<evidence type="ECO:0000256" key="16">
    <source>
        <dbReference type="RuleBase" id="RU363127"/>
    </source>
</evidence>
<keyword evidence="6 14" id="KW-0479">Metal-binding</keyword>
<reference evidence="17 18" key="1">
    <citation type="submission" date="2018-10" db="EMBL/GenBank/DDBJ databases">
        <authorList>
            <consortium name="Pathogen Informatics"/>
        </authorList>
    </citation>
    <scope>NUCLEOTIDE SEQUENCE [LARGE SCALE GENOMIC DNA]</scope>
</reference>
<feature type="site" description="Interaction with galactose moiety of substrate glycoprotein" evidence="15">
    <location>
        <position position="203"/>
    </location>
</feature>
<evidence type="ECO:0000256" key="8">
    <source>
        <dbReference type="ARBA" id="ARBA00022989"/>
    </source>
</evidence>
<evidence type="ECO:0000256" key="3">
    <source>
        <dbReference type="ARBA" id="ARBA00012641"/>
    </source>
</evidence>
<dbReference type="EC" id="2.4.1.135" evidence="3 16"/>
<dbReference type="GO" id="GO:0005975">
    <property type="term" value="P:carbohydrate metabolic process"/>
    <property type="evidence" value="ECO:0007669"/>
    <property type="project" value="TreeGrafter"/>
</dbReference>
<dbReference type="SUPFAM" id="SSF53448">
    <property type="entry name" value="Nucleotide-diphospho-sugar transferases"/>
    <property type="match status" value="1"/>
</dbReference>
<proteinExistence type="inferred from homology"/>
<evidence type="ECO:0000256" key="6">
    <source>
        <dbReference type="ARBA" id="ARBA00022723"/>
    </source>
</evidence>
<dbReference type="STRING" id="53468.A0A158QS10"/>
<evidence type="ECO:0000256" key="10">
    <source>
        <dbReference type="ARBA" id="ARBA00023180"/>
    </source>
</evidence>
<evidence type="ECO:0000256" key="9">
    <source>
        <dbReference type="ARBA" id="ARBA00023136"/>
    </source>
</evidence>
<comment type="catalytic activity">
    <reaction evidence="12 16">
        <text>3-O-(beta-D-galactosyl-(1-&gt;3)-beta-D-galactosyl-(1-&gt;4)-beta-D-xylosyl)-L-seryl-[protein] + UDP-alpha-D-glucuronate = 3-O-(beta-D-GlcA-(1-&gt;3)-beta-D-Gal-(1-&gt;3)-beta-D-Gal-(1-&gt;4)-beta-D-Xyl)-L-seryl-[protein] + UDP + H(+)</text>
        <dbReference type="Rhea" id="RHEA:24168"/>
        <dbReference type="Rhea" id="RHEA-COMP:12571"/>
        <dbReference type="Rhea" id="RHEA-COMP:12573"/>
        <dbReference type="ChEBI" id="CHEBI:15378"/>
        <dbReference type="ChEBI" id="CHEBI:58052"/>
        <dbReference type="ChEBI" id="CHEBI:58223"/>
        <dbReference type="ChEBI" id="CHEBI:132090"/>
        <dbReference type="ChEBI" id="CHEBI:132093"/>
        <dbReference type="EC" id="2.4.1.135"/>
    </reaction>
</comment>
<keyword evidence="9 16" id="KW-0472">Membrane</keyword>
<comment type="subcellular location">
    <subcellularLocation>
        <location evidence="16">Golgi apparatus membrane</location>
        <topology evidence="16">Single-pass type II membrane protein</topology>
    </subcellularLocation>
    <subcellularLocation>
        <location evidence="1">Membrane</location>
        <topology evidence="1">Single-pass type II membrane protein</topology>
    </subcellularLocation>
</comment>
<evidence type="ECO:0000256" key="13">
    <source>
        <dbReference type="PIRSR" id="PIRSR605027-1"/>
    </source>
</evidence>
<reference evidence="19" key="2">
    <citation type="submission" date="2019-11" db="UniProtKB">
        <authorList>
            <consortium name="WormBaseParasite"/>
        </authorList>
    </citation>
    <scope>IDENTIFICATION</scope>
</reference>
<feature type="active site" description="Proton donor/acceptor" evidence="13">
    <location>
        <position position="261"/>
    </location>
</feature>